<keyword evidence="3 4" id="KW-0456">Lyase</keyword>
<organism evidence="6 7">
    <name type="scientific">Venenivibrio stagnispumantis</name>
    <dbReference type="NCBI Taxonomy" id="407998"/>
    <lineage>
        <taxon>Bacteria</taxon>
        <taxon>Pseudomonadati</taxon>
        <taxon>Aquificota</taxon>
        <taxon>Aquificia</taxon>
        <taxon>Aquificales</taxon>
        <taxon>Hydrogenothermaceae</taxon>
        <taxon>Venenivibrio</taxon>
    </lineage>
</organism>
<evidence type="ECO:0000256" key="1">
    <source>
        <dbReference type="ARBA" id="ARBA00004863"/>
    </source>
</evidence>
<dbReference type="Gene3D" id="3.40.50.150">
    <property type="entry name" value="Vaccinia Virus protein VP39"/>
    <property type="match status" value="1"/>
</dbReference>
<dbReference type="InterPro" id="IPR008471">
    <property type="entry name" value="MnmC-like_methylTransf"/>
</dbReference>
<evidence type="ECO:0000313" key="6">
    <source>
        <dbReference type="EMBL" id="SMP05629.1"/>
    </source>
</evidence>
<sequence>MKVGWINFLNTLPFDFEKVGIKPDIDIQIIKDYPAVLNKLLKEGKIDIGIISSAEYIENYKDYLILPDLSISSYKDVKSVSILSNTALEDIKELYLTKASKSSVLLTKIIFKEFLKKDVIYHSLENWENLEEKSVLFIGDAAILFKDKFKYVYDLSYLWYKYTKMPFTFALWCVRKDFYKNHLKEVLLFHKLLIQTKERFFNDIDKYLDNINFDKDFAKEYLLNLDYNLEKKHIESLKKFSEYLLKNEFIKEIPEFRFTDKLIITNDGTTTIYNSNYEEAYHSIKAGAYTESLYKFIIPCNIENLAKEGSIKILDVGFGLGYNVATAITFAKQINKDVKIEFISIEKDENILEKIKILDIPENLKYAYSLINSLKEGEILLNNKIFKTLEIDKDNIKITVIIGEGREIIKELAENGEKFDAVFYDPFSPKVNTEMWSVDLFRLIRKIMKETAIFATYSASLAVRKGLLEAGFKISIVPPVGRKSSSTIATISADIPPMPEKEEKRLKNSPFAISYKDENLSLSSKEIQERYEEEVKSFSTF</sequence>
<dbReference type="GO" id="GO:0016645">
    <property type="term" value="F:oxidoreductase activity, acting on the CH-NH group of donors"/>
    <property type="evidence" value="ECO:0007669"/>
    <property type="project" value="InterPro"/>
</dbReference>
<keyword evidence="7" id="KW-1185">Reference proteome</keyword>
<dbReference type="Pfam" id="PF05430">
    <property type="entry name" value="Methyltransf_30"/>
    <property type="match status" value="1"/>
</dbReference>
<proteinExistence type="inferred from homology"/>
<comment type="pathway">
    <text evidence="1 4">Quinol/quinone metabolism; menaquinone biosynthesis.</text>
</comment>
<evidence type="ECO:0000256" key="2">
    <source>
        <dbReference type="ARBA" id="ARBA00022428"/>
    </source>
</evidence>
<dbReference type="InterPro" id="IPR003773">
    <property type="entry name" value="Menaquinone_biosynth"/>
</dbReference>
<dbReference type="SUPFAM" id="SSF53335">
    <property type="entry name" value="S-adenosyl-L-methionine-dependent methyltransferases"/>
    <property type="match status" value="1"/>
</dbReference>
<dbReference type="SUPFAM" id="SSF53850">
    <property type="entry name" value="Periplasmic binding protein-like II"/>
    <property type="match status" value="1"/>
</dbReference>
<gene>
    <name evidence="4" type="primary">mqnA</name>
    <name evidence="6" type="ORF">SAMN06264868_10389</name>
</gene>
<comment type="similarity">
    <text evidence="4">Belongs to the MqnA/MqnD family. MqnA subfamily.</text>
</comment>
<evidence type="ECO:0000256" key="4">
    <source>
        <dbReference type="HAMAP-Rule" id="MF_00995"/>
    </source>
</evidence>
<dbReference type="HAMAP" id="MF_00995">
    <property type="entry name" value="MqnA"/>
    <property type="match status" value="1"/>
</dbReference>
<comment type="caution">
    <text evidence="6">The sequence shown here is derived from an EMBL/GenBank/DDBJ whole genome shotgun (WGS) entry which is preliminary data.</text>
</comment>
<dbReference type="RefSeq" id="WP_283571409.1">
    <property type="nucleotide sequence ID" value="NZ_FXTX01000003.1"/>
</dbReference>
<comment type="function">
    <text evidence="4">Catalyzes the dehydration of chorismate into 3-[(1-carboxyvinyl)oxy]benzoate, a step in the biosynthesis of menaquinone (MK, vitamin K2).</text>
</comment>
<accession>A0AA45WK72</accession>
<evidence type="ECO:0000313" key="7">
    <source>
        <dbReference type="Proteomes" id="UP001157947"/>
    </source>
</evidence>
<comment type="catalytic activity">
    <reaction evidence="4">
        <text>chorismate = 3-[(1-carboxyvinyl)-oxy]benzoate + H2O</text>
        <dbReference type="Rhea" id="RHEA:40051"/>
        <dbReference type="ChEBI" id="CHEBI:15377"/>
        <dbReference type="ChEBI" id="CHEBI:29748"/>
        <dbReference type="ChEBI" id="CHEBI:76981"/>
        <dbReference type="EC" id="4.2.1.151"/>
    </reaction>
</comment>
<dbReference type="AlphaFoldDB" id="A0AA45WK72"/>
<dbReference type="PANTHER" id="PTHR37690">
    <property type="entry name" value="CHORISMATE DEHYDRATASE"/>
    <property type="match status" value="1"/>
</dbReference>
<evidence type="ECO:0000259" key="5">
    <source>
        <dbReference type="Pfam" id="PF05430"/>
    </source>
</evidence>
<dbReference type="GO" id="GO:0016836">
    <property type="term" value="F:hydro-lyase activity"/>
    <property type="evidence" value="ECO:0007669"/>
    <property type="project" value="UniProtKB-UniRule"/>
</dbReference>
<dbReference type="CDD" id="cd13634">
    <property type="entry name" value="PBP2_Sco4506"/>
    <property type="match status" value="1"/>
</dbReference>
<dbReference type="EMBL" id="FXTX01000003">
    <property type="protein sequence ID" value="SMP05629.1"/>
    <property type="molecule type" value="Genomic_DNA"/>
</dbReference>
<dbReference type="Gene3D" id="3.40.190.10">
    <property type="entry name" value="Periplasmic binding protein-like II"/>
    <property type="match status" value="2"/>
</dbReference>
<dbReference type="InterPro" id="IPR029063">
    <property type="entry name" value="SAM-dependent_MTases_sf"/>
</dbReference>
<dbReference type="GO" id="GO:0009234">
    <property type="term" value="P:menaquinone biosynthetic process"/>
    <property type="evidence" value="ECO:0007669"/>
    <property type="project" value="UniProtKB-UniRule"/>
</dbReference>
<reference evidence="6" key="1">
    <citation type="submission" date="2017-05" db="EMBL/GenBank/DDBJ databases">
        <authorList>
            <person name="Varghese N."/>
            <person name="Submissions S."/>
        </authorList>
    </citation>
    <scope>NUCLEOTIDE SEQUENCE</scope>
    <source>
        <strain evidence="6">DSM 18763</strain>
    </source>
</reference>
<dbReference type="InterPro" id="IPR030868">
    <property type="entry name" value="MqnA"/>
</dbReference>
<evidence type="ECO:0000256" key="3">
    <source>
        <dbReference type="ARBA" id="ARBA00023239"/>
    </source>
</evidence>
<dbReference type="EC" id="4.2.1.151" evidence="4"/>
<keyword evidence="2 4" id="KW-0474">Menaquinone biosynthesis</keyword>
<name>A0AA45WK72_9AQUI</name>
<dbReference type="Proteomes" id="UP001157947">
    <property type="component" value="Unassembled WGS sequence"/>
</dbReference>
<protein>
    <recommendedName>
        <fullName evidence="4">Chorismate dehydratase</fullName>
        <ecNumber evidence="4">4.2.1.151</ecNumber>
    </recommendedName>
    <alternativeName>
        <fullName evidence="4">Menaquinone biosynthetic enzyme MqnA</fullName>
    </alternativeName>
</protein>
<dbReference type="PANTHER" id="PTHR37690:SF1">
    <property type="entry name" value="CHORISMATE DEHYDRATASE"/>
    <property type="match status" value="1"/>
</dbReference>
<feature type="domain" description="MnmC-like methyltransferase" evidence="5">
    <location>
        <begin position="378"/>
        <end position="490"/>
    </location>
</feature>
<dbReference type="Pfam" id="PF02621">
    <property type="entry name" value="VitK2_biosynth"/>
    <property type="match status" value="1"/>
</dbReference>